<dbReference type="Gene3D" id="3.40.30.10">
    <property type="entry name" value="Glutaredoxin"/>
    <property type="match status" value="1"/>
</dbReference>
<dbReference type="PANTHER" id="PTHR43969:SF9">
    <property type="entry name" value="GLUTATHIONE S TRANSFERASE D10, ISOFORM A-RELATED"/>
    <property type="match status" value="1"/>
</dbReference>
<evidence type="ECO:0000259" key="2">
    <source>
        <dbReference type="PROSITE" id="PS50404"/>
    </source>
</evidence>
<dbReference type="SFLD" id="SFLDG00358">
    <property type="entry name" value="Main_(cytGST)"/>
    <property type="match status" value="1"/>
</dbReference>
<accession>A0A3B0JDS7</accession>
<dbReference type="CDD" id="cd03045">
    <property type="entry name" value="GST_N_Delta_Epsilon"/>
    <property type="match status" value="1"/>
</dbReference>
<dbReference type="InterPro" id="IPR004045">
    <property type="entry name" value="Glutathione_S-Trfase_N"/>
</dbReference>
<dbReference type="OrthoDB" id="2309723at2759"/>
<gene>
    <name evidence="4" type="ORF">DGUA_6G005360</name>
</gene>
<dbReference type="AlphaFoldDB" id="A0A3B0JDS7"/>
<dbReference type="InterPro" id="IPR036249">
    <property type="entry name" value="Thioredoxin-like_sf"/>
</dbReference>
<dbReference type="Pfam" id="PF13410">
    <property type="entry name" value="GST_C_2"/>
    <property type="match status" value="1"/>
</dbReference>
<evidence type="ECO:0000313" key="5">
    <source>
        <dbReference type="Proteomes" id="UP000268350"/>
    </source>
</evidence>
<dbReference type="PROSITE" id="PS50405">
    <property type="entry name" value="GST_CTER"/>
    <property type="match status" value="1"/>
</dbReference>
<evidence type="ECO:0000256" key="1">
    <source>
        <dbReference type="ARBA" id="ARBA00011738"/>
    </source>
</evidence>
<evidence type="ECO:0000259" key="3">
    <source>
        <dbReference type="PROSITE" id="PS50405"/>
    </source>
</evidence>
<name>A0A3B0JDS7_DROGU</name>
<proteinExistence type="predicted"/>
<dbReference type="GO" id="GO:0006749">
    <property type="term" value="P:glutathione metabolic process"/>
    <property type="evidence" value="ECO:0007669"/>
    <property type="project" value="TreeGrafter"/>
</dbReference>
<dbReference type="Proteomes" id="UP000268350">
    <property type="component" value="Unassembled WGS sequence"/>
</dbReference>
<feature type="domain" description="GST N-terminal" evidence="2">
    <location>
        <begin position="26"/>
        <end position="107"/>
    </location>
</feature>
<dbReference type="InterPro" id="IPR010987">
    <property type="entry name" value="Glutathione-S-Trfase_C-like"/>
</dbReference>
<protein>
    <submittedName>
        <fullName evidence="4">Blast:Glutathione S-transferase D4</fullName>
    </submittedName>
</protein>
<evidence type="ECO:0000313" key="4">
    <source>
        <dbReference type="EMBL" id="SPP80477.1"/>
    </source>
</evidence>
<dbReference type="SFLD" id="SFLDS00019">
    <property type="entry name" value="Glutathione_Transferase_(cytos"/>
    <property type="match status" value="1"/>
</dbReference>
<dbReference type="InterPro" id="IPR040079">
    <property type="entry name" value="Glutathione_S-Trfase"/>
</dbReference>
<dbReference type="PANTHER" id="PTHR43969">
    <property type="entry name" value="GLUTATHIONE S TRANSFERASE D10, ISOFORM A-RELATED"/>
    <property type="match status" value="1"/>
</dbReference>
<dbReference type="EMBL" id="OUUW01000005">
    <property type="protein sequence ID" value="SPP80477.1"/>
    <property type="molecule type" value="Genomic_DNA"/>
</dbReference>
<feature type="domain" description="GST C-terminal" evidence="3">
    <location>
        <begin position="113"/>
        <end position="241"/>
    </location>
</feature>
<dbReference type="SUPFAM" id="SSF52833">
    <property type="entry name" value="Thioredoxin-like"/>
    <property type="match status" value="1"/>
</dbReference>
<dbReference type="PROSITE" id="PS50404">
    <property type="entry name" value="GST_NTER"/>
    <property type="match status" value="1"/>
</dbReference>
<dbReference type="STRING" id="7266.A0A3B0JDS7"/>
<dbReference type="Pfam" id="PF02798">
    <property type="entry name" value="GST_N"/>
    <property type="match status" value="1"/>
</dbReference>
<sequence length="242" mass="27474">MKPVAVFISVHFSTQQQTVWVLIAMPNLDLYYMPSPGPSRAVVMTAKAVGVELNKKLLNPKLGEHLKPEFLKLNPQHTIPTLVDDGFVIWESRAILIYLVEKYGKDDSLYPKDPQKQALINQRLYFDMNTLYDAFASYYYPLLRTGSYGDAAAWTKVQNAFELLNTFLEGQEYVAGSQLTIADISILATIATIELVDFDLTKYPNVAKWYANAKKVTPGWEDTLEGLLSRKHLFDAKKPEFK</sequence>
<keyword evidence="4" id="KW-0808">Transferase</keyword>
<dbReference type="InterPro" id="IPR036282">
    <property type="entry name" value="Glutathione-S-Trfase_C_sf"/>
</dbReference>
<dbReference type="SUPFAM" id="SSF47616">
    <property type="entry name" value="GST C-terminal domain-like"/>
    <property type="match status" value="1"/>
</dbReference>
<dbReference type="CDD" id="cd03177">
    <property type="entry name" value="GST_C_Delta_Epsilon"/>
    <property type="match status" value="1"/>
</dbReference>
<keyword evidence="5" id="KW-1185">Reference proteome</keyword>
<dbReference type="FunFam" id="3.40.30.10:FF:000034">
    <property type="entry name" value="glutathione S-transferase 1"/>
    <property type="match status" value="1"/>
</dbReference>
<dbReference type="Gene3D" id="1.20.1050.10">
    <property type="match status" value="1"/>
</dbReference>
<dbReference type="FunFam" id="1.20.1050.10:FF:000007">
    <property type="entry name" value="Glutathione S-transferase 1-1"/>
    <property type="match status" value="1"/>
</dbReference>
<reference evidence="5" key="1">
    <citation type="submission" date="2018-01" db="EMBL/GenBank/DDBJ databases">
        <authorList>
            <person name="Alioto T."/>
            <person name="Alioto T."/>
        </authorList>
    </citation>
    <scope>NUCLEOTIDE SEQUENCE [LARGE SCALE GENOMIC DNA]</scope>
</reference>
<dbReference type="OMA" id="HILYTHY"/>
<dbReference type="GO" id="GO:0004364">
    <property type="term" value="F:glutathione transferase activity"/>
    <property type="evidence" value="ECO:0007669"/>
    <property type="project" value="TreeGrafter"/>
</dbReference>
<organism evidence="4 5">
    <name type="scientific">Drosophila guanche</name>
    <name type="common">Fruit fly</name>
    <dbReference type="NCBI Taxonomy" id="7266"/>
    <lineage>
        <taxon>Eukaryota</taxon>
        <taxon>Metazoa</taxon>
        <taxon>Ecdysozoa</taxon>
        <taxon>Arthropoda</taxon>
        <taxon>Hexapoda</taxon>
        <taxon>Insecta</taxon>
        <taxon>Pterygota</taxon>
        <taxon>Neoptera</taxon>
        <taxon>Endopterygota</taxon>
        <taxon>Diptera</taxon>
        <taxon>Brachycera</taxon>
        <taxon>Muscomorpha</taxon>
        <taxon>Ephydroidea</taxon>
        <taxon>Drosophilidae</taxon>
        <taxon>Drosophila</taxon>
        <taxon>Sophophora</taxon>
    </lineage>
</organism>
<comment type="subunit">
    <text evidence="1">Homodimer.</text>
</comment>